<name>A0ABR2I007_9PEZI</name>
<gene>
    <name evidence="3" type="ORF">PGQ11_011507</name>
</gene>
<dbReference type="Proteomes" id="UP001390339">
    <property type="component" value="Unassembled WGS sequence"/>
</dbReference>
<reference evidence="3 4" key="1">
    <citation type="journal article" date="2024" name="IMA Fungus">
        <title>Apiospora arundinis, a panoply of carbohydrate-active enzymes and secondary metabolites.</title>
        <authorList>
            <person name="Sorensen T."/>
            <person name="Petersen C."/>
            <person name="Muurmann A.T."/>
            <person name="Christiansen J.V."/>
            <person name="Brundto M.L."/>
            <person name="Overgaard C.K."/>
            <person name="Boysen A.T."/>
            <person name="Wollenberg R.D."/>
            <person name="Larsen T.O."/>
            <person name="Sorensen J.L."/>
            <person name="Nielsen K.L."/>
            <person name="Sondergaard T.E."/>
        </authorList>
    </citation>
    <scope>NUCLEOTIDE SEQUENCE [LARGE SCALE GENOMIC DNA]</scope>
    <source>
        <strain evidence="3 4">AAU 773</strain>
    </source>
</reference>
<feature type="transmembrane region" description="Helical" evidence="2">
    <location>
        <begin position="127"/>
        <end position="146"/>
    </location>
</feature>
<comment type="caution">
    <text evidence="3">The sequence shown here is derived from an EMBL/GenBank/DDBJ whole genome shotgun (WGS) entry which is preliminary data.</text>
</comment>
<keyword evidence="4" id="KW-1185">Reference proteome</keyword>
<dbReference type="EMBL" id="JAPCWZ010000007">
    <property type="protein sequence ID" value="KAK8855595.1"/>
    <property type="molecule type" value="Genomic_DNA"/>
</dbReference>
<sequence length="373" mass="39886">MATPASDVEMSFVRALKPATPTLAVRQPSIITLVMTRPSLTSTTIITLGNDEPDPTTAPPLAATSTTATSGPAPAGGSGGALALPVPVGSQALKVFQASQGYRVPKGPQDFKVYQGFRGHRVLKATLVLLVLMALTVLMVLMVLLAKSVREGCKETLGLLAQKGKQAHRVLLDHKEKKAAMAVPGQRAVREQKVAQGQRVVQGPRDVQGRLGKNLPCWIFLRNAADLNVEDGTAHRVHKGCPGRMDHLGHLDHLGQKGQKGLKGLRGQMVRADHLGRLVNLVSLVKEALVVAGKEVARGLGATEVQGDLKEIRDQGVMKVLEATQLRRDVGVERMDVMGIVIPPMAQAENLMLIQQLNSEGAICLSVWFIDGD</sequence>
<keyword evidence="2" id="KW-1133">Transmembrane helix</keyword>
<accession>A0ABR2I007</accession>
<feature type="compositionally biased region" description="Low complexity" evidence="1">
    <location>
        <begin position="59"/>
        <end position="73"/>
    </location>
</feature>
<keyword evidence="2" id="KW-0812">Transmembrane</keyword>
<evidence type="ECO:0000256" key="1">
    <source>
        <dbReference type="SAM" id="MobiDB-lite"/>
    </source>
</evidence>
<keyword evidence="2" id="KW-0472">Membrane</keyword>
<protein>
    <submittedName>
        <fullName evidence="3">Uncharacterized protein</fullName>
    </submittedName>
</protein>
<organism evidence="3 4">
    <name type="scientific">Apiospora arundinis</name>
    <dbReference type="NCBI Taxonomy" id="335852"/>
    <lineage>
        <taxon>Eukaryota</taxon>
        <taxon>Fungi</taxon>
        <taxon>Dikarya</taxon>
        <taxon>Ascomycota</taxon>
        <taxon>Pezizomycotina</taxon>
        <taxon>Sordariomycetes</taxon>
        <taxon>Xylariomycetidae</taxon>
        <taxon>Amphisphaeriales</taxon>
        <taxon>Apiosporaceae</taxon>
        <taxon>Apiospora</taxon>
    </lineage>
</organism>
<evidence type="ECO:0000313" key="4">
    <source>
        <dbReference type="Proteomes" id="UP001390339"/>
    </source>
</evidence>
<proteinExistence type="predicted"/>
<evidence type="ECO:0000256" key="2">
    <source>
        <dbReference type="SAM" id="Phobius"/>
    </source>
</evidence>
<feature type="region of interest" description="Disordered" evidence="1">
    <location>
        <begin position="45"/>
        <end position="78"/>
    </location>
</feature>
<evidence type="ECO:0000313" key="3">
    <source>
        <dbReference type="EMBL" id="KAK8855595.1"/>
    </source>
</evidence>